<dbReference type="Proteomes" id="UP000824890">
    <property type="component" value="Unassembled WGS sequence"/>
</dbReference>
<proteinExistence type="predicted"/>
<evidence type="ECO:0000313" key="1">
    <source>
        <dbReference type="EMBL" id="KAH0926769.1"/>
    </source>
</evidence>
<dbReference type="EMBL" id="JAGKQM010000005">
    <property type="protein sequence ID" value="KAH0926769.1"/>
    <property type="molecule type" value="Genomic_DNA"/>
</dbReference>
<protein>
    <recommendedName>
        <fullName evidence="3">Photosystem II 5 kDa protein, chloroplastic</fullName>
    </recommendedName>
</protein>
<name>A0ABQ8DBP3_BRANA</name>
<organism evidence="1 2">
    <name type="scientific">Brassica napus</name>
    <name type="common">Rape</name>
    <dbReference type="NCBI Taxonomy" id="3708"/>
    <lineage>
        <taxon>Eukaryota</taxon>
        <taxon>Viridiplantae</taxon>
        <taxon>Streptophyta</taxon>
        <taxon>Embryophyta</taxon>
        <taxon>Tracheophyta</taxon>
        <taxon>Spermatophyta</taxon>
        <taxon>Magnoliopsida</taxon>
        <taxon>eudicotyledons</taxon>
        <taxon>Gunneridae</taxon>
        <taxon>Pentapetalae</taxon>
        <taxon>rosids</taxon>
        <taxon>malvids</taxon>
        <taxon>Brassicales</taxon>
        <taxon>Brassicaceae</taxon>
        <taxon>Brassiceae</taxon>
        <taxon>Brassica</taxon>
    </lineage>
</organism>
<dbReference type="InterPro" id="IPR040296">
    <property type="entry name" value="PSBT"/>
</dbReference>
<evidence type="ECO:0000313" key="2">
    <source>
        <dbReference type="Proteomes" id="UP000824890"/>
    </source>
</evidence>
<reference evidence="1 2" key="1">
    <citation type="submission" date="2021-05" db="EMBL/GenBank/DDBJ databases">
        <title>Genome Assembly of Synthetic Allotetraploid Brassica napus Reveals Homoeologous Exchanges between Subgenomes.</title>
        <authorList>
            <person name="Davis J.T."/>
        </authorList>
    </citation>
    <scope>NUCLEOTIDE SEQUENCE [LARGE SCALE GENOMIC DNA]</scope>
    <source>
        <strain evidence="2">cv. Da-Ae</strain>
        <tissue evidence="1">Seedling</tissue>
    </source>
</reference>
<gene>
    <name evidence="1" type="ORF">HID58_019025</name>
</gene>
<dbReference type="PANTHER" id="PTHR34940">
    <property type="entry name" value="PHOTOSYSTEM II 5 KDA PROTEIN, CHLOROPLASTIC"/>
    <property type="match status" value="1"/>
</dbReference>
<evidence type="ECO:0008006" key="3">
    <source>
        <dbReference type="Google" id="ProtNLM"/>
    </source>
</evidence>
<comment type="caution">
    <text evidence="1">The sequence shown here is derived from an EMBL/GenBank/DDBJ whole genome shotgun (WGS) entry which is preliminary data.</text>
</comment>
<feature type="non-terminal residue" evidence="1">
    <location>
        <position position="1"/>
    </location>
</feature>
<sequence>RVLQHVATNQLRKNHIWIRNGSFLIKRNAFHRLRLLKTPSQKHCPRERRIKNVESNQLLSNGIDEHDSHIRPGRCKVKETQNSTTMRRDLMFTAAAAAVFSLAKAAMADEEEPKRGTDAAKKKYAQVCVTMPTAKICRY</sequence>
<dbReference type="PANTHER" id="PTHR34940:SF6">
    <property type="entry name" value="PHOTOSYSTEM II 5 KDA PROTEIN, CHLOROPLASTIC"/>
    <property type="match status" value="1"/>
</dbReference>
<accession>A0ABQ8DBP3</accession>
<keyword evidence="2" id="KW-1185">Reference proteome</keyword>